<reference evidence="1" key="1">
    <citation type="submission" date="2020-08" db="EMBL/GenBank/DDBJ databases">
        <title>Multicomponent nature underlies the extraordinary mechanical properties of spider dragline silk.</title>
        <authorList>
            <person name="Kono N."/>
            <person name="Nakamura H."/>
            <person name="Mori M."/>
            <person name="Yoshida Y."/>
            <person name="Ohtoshi R."/>
            <person name="Malay A.D."/>
            <person name="Moran D.A.P."/>
            <person name="Tomita M."/>
            <person name="Numata K."/>
            <person name="Arakawa K."/>
        </authorList>
    </citation>
    <scope>NUCLEOTIDE SEQUENCE</scope>
</reference>
<dbReference type="EMBL" id="BMAW01039440">
    <property type="protein sequence ID" value="GFU55829.1"/>
    <property type="molecule type" value="Genomic_DNA"/>
</dbReference>
<organism evidence="1 2">
    <name type="scientific">Nephila pilipes</name>
    <name type="common">Giant wood spider</name>
    <name type="synonym">Nephila maculata</name>
    <dbReference type="NCBI Taxonomy" id="299642"/>
    <lineage>
        <taxon>Eukaryota</taxon>
        <taxon>Metazoa</taxon>
        <taxon>Ecdysozoa</taxon>
        <taxon>Arthropoda</taxon>
        <taxon>Chelicerata</taxon>
        <taxon>Arachnida</taxon>
        <taxon>Araneae</taxon>
        <taxon>Araneomorphae</taxon>
        <taxon>Entelegynae</taxon>
        <taxon>Araneoidea</taxon>
        <taxon>Nephilidae</taxon>
        <taxon>Nephila</taxon>
    </lineage>
</organism>
<protein>
    <submittedName>
        <fullName evidence="1">Uncharacterized protein</fullName>
    </submittedName>
</protein>
<sequence>MWTVDRGTCGCLGAKRTDFFVLRRNASPTRSTFSSLVLIGRSTSFLCNTELLVMKLVKHPWILGLDTGSFLNFVWKFRKTWVSDLFSKNHATNCDFFFLHALLQLDGLNRINNL</sequence>
<evidence type="ECO:0000313" key="1">
    <source>
        <dbReference type="EMBL" id="GFU55829.1"/>
    </source>
</evidence>
<dbReference type="Proteomes" id="UP000887013">
    <property type="component" value="Unassembled WGS sequence"/>
</dbReference>
<dbReference type="AlphaFoldDB" id="A0A8X6URH2"/>
<comment type="caution">
    <text evidence="1">The sequence shown here is derived from an EMBL/GenBank/DDBJ whole genome shotgun (WGS) entry which is preliminary data.</text>
</comment>
<evidence type="ECO:0000313" key="2">
    <source>
        <dbReference type="Proteomes" id="UP000887013"/>
    </source>
</evidence>
<keyword evidence="2" id="KW-1185">Reference proteome</keyword>
<proteinExistence type="predicted"/>
<name>A0A8X6URH2_NEPPI</name>
<accession>A0A8X6URH2</accession>
<gene>
    <name evidence="1" type="ORF">NPIL_80561</name>
</gene>